<protein>
    <submittedName>
        <fullName evidence="1">Uncharacterized protein</fullName>
    </submittedName>
</protein>
<dbReference type="Proteomes" id="UP000814033">
    <property type="component" value="Unassembled WGS sequence"/>
</dbReference>
<reference evidence="1" key="2">
    <citation type="journal article" date="2022" name="New Phytol.">
        <title>Evolutionary transition to the ectomycorrhizal habit in the genomes of a hyperdiverse lineage of mushroom-forming fungi.</title>
        <authorList>
            <person name="Looney B."/>
            <person name="Miyauchi S."/>
            <person name="Morin E."/>
            <person name="Drula E."/>
            <person name="Courty P.E."/>
            <person name="Kohler A."/>
            <person name="Kuo A."/>
            <person name="LaButti K."/>
            <person name="Pangilinan J."/>
            <person name="Lipzen A."/>
            <person name="Riley R."/>
            <person name="Andreopoulos W."/>
            <person name="He G."/>
            <person name="Johnson J."/>
            <person name="Nolan M."/>
            <person name="Tritt A."/>
            <person name="Barry K.W."/>
            <person name="Grigoriev I.V."/>
            <person name="Nagy L.G."/>
            <person name="Hibbett D."/>
            <person name="Henrissat B."/>
            <person name="Matheny P.B."/>
            <person name="Labbe J."/>
            <person name="Martin F.M."/>
        </authorList>
    </citation>
    <scope>NUCLEOTIDE SEQUENCE</scope>
    <source>
        <strain evidence="1">FP105234-sp</strain>
    </source>
</reference>
<evidence type="ECO:0000313" key="1">
    <source>
        <dbReference type="EMBL" id="KAI0052980.1"/>
    </source>
</evidence>
<reference evidence="1" key="1">
    <citation type="submission" date="2021-02" db="EMBL/GenBank/DDBJ databases">
        <authorList>
            <consortium name="DOE Joint Genome Institute"/>
            <person name="Ahrendt S."/>
            <person name="Looney B.P."/>
            <person name="Miyauchi S."/>
            <person name="Morin E."/>
            <person name="Drula E."/>
            <person name="Courty P.E."/>
            <person name="Chicoki N."/>
            <person name="Fauchery L."/>
            <person name="Kohler A."/>
            <person name="Kuo A."/>
            <person name="Labutti K."/>
            <person name="Pangilinan J."/>
            <person name="Lipzen A."/>
            <person name="Riley R."/>
            <person name="Andreopoulos W."/>
            <person name="He G."/>
            <person name="Johnson J."/>
            <person name="Barry K.W."/>
            <person name="Grigoriev I.V."/>
            <person name="Nagy L."/>
            <person name="Hibbett D."/>
            <person name="Henrissat B."/>
            <person name="Matheny P.B."/>
            <person name="Labbe J."/>
            <person name="Martin F."/>
        </authorList>
    </citation>
    <scope>NUCLEOTIDE SEQUENCE</scope>
    <source>
        <strain evidence="1">FP105234-sp</strain>
    </source>
</reference>
<keyword evidence="2" id="KW-1185">Reference proteome</keyword>
<name>A0ACB8SAN5_9AGAM</name>
<accession>A0ACB8SAN5</accession>
<gene>
    <name evidence="1" type="ORF">FA95DRAFT_1048767</name>
</gene>
<sequence>MQRCFGLLTVVCASEPNNSTRADPRAAIVRSNSDPQLVSLAHCPRHALDDNVYPCFASVGPAPSHTLSSRSHSLSPSYTMAYSSMTSTAIFPSSSASSNAFALFGQSPRDNYAMYEDLRQAVRPSNGPASQRQRQTSATSTKFSFKKMFAGL</sequence>
<dbReference type="EMBL" id="MU275842">
    <property type="protein sequence ID" value="KAI0052980.1"/>
    <property type="molecule type" value="Genomic_DNA"/>
</dbReference>
<proteinExistence type="predicted"/>
<comment type="caution">
    <text evidence="1">The sequence shown here is derived from an EMBL/GenBank/DDBJ whole genome shotgun (WGS) entry which is preliminary data.</text>
</comment>
<evidence type="ECO:0000313" key="2">
    <source>
        <dbReference type="Proteomes" id="UP000814033"/>
    </source>
</evidence>
<organism evidence="1 2">
    <name type="scientific">Auriscalpium vulgare</name>
    <dbReference type="NCBI Taxonomy" id="40419"/>
    <lineage>
        <taxon>Eukaryota</taxon>
        <taxon>Fungi</taxon>
        <taxon>Dikarya</taxon>
        <taxon>Basidiomycota</taxon>
        <taxon>Agaricomycotina</taxon>
        <taxon>Agaricomycetes</taxon>
        <taxon>Russulales</taxon>
        <taxon>Auriscalpiaceae</taxon>
        <taxon>Auriscalpium</taxon>
    </lineage>
</organism>